<proteinExistence type="predicted"/>
<organism evidence="3 4">
    <name type="scientific">Prorocentrum cordatum</name>
    <dbReference type="NCBI Taxonomy" id="2364126"/>
    <lineage>
        <taxon>Eukaryota</taxon>
        <taxon>Sar</taxon>
        <taxon>Alveolata</taxon>
        <taxon>Dinophyceae</taxon>
        <taxon>Prorocentrales</taxon>
        <taxon>Prorocentraceae</taxon>
        <taxon>Prorocentrum</taxon>
    </lineage>
</organism>
<keyword evidence="4" id="KW-1185">Reference proteome</keyword>
<sequence>MNMQLTTAQNKLNPLKTARQDFLQRQQAKQAVTEIMEALSPAELEVDAAEEANKVLEENSSKETLALAQQALRKANDHLAMARRMVLKKKVAAGPITLAEIAKLEERLKKGDERLAVLRDAQKELAERSACEGLIKEATDKLATVTEAVSKAADAEAPFLMGVEELPTDETLAAVKACEAAATSANTAVSIARMFIATKLVEAKRFAAGAAKEATEKLQELQRQLQEQTDKLTKVKTAMASRRQAALSREAESQVKGAEELAGRMKEAAAALEDIDKLAEMTPEEVKAHTDEAKKAELAANPALAEARRFITQRQIEAKGKEHSEEIRDLFIKLQTRLSAAQNEVVTARKLAQSVEQRLAAKKVAADARQTLQEALAKVDSAVQAAEALDADDAEKAEKPEEGGEGSEKPEGGEDAEKPKGSGVDLVKAAETALSEGQTALKAFGRWLDGQGRTKALPQEEIAKLDPQVKEAQAKLDDAGLKIQERREQVIVKSIVSECEQRVSEAEGLVGKVIEAEAPLLAGDELPLEEAGKALAALEGVSQEAQRGVGGTKTFISMKRLAAKRLSEVAQAQTGEALAALQARVDASTKKLAEVKRGLSEKKRDLVRREVQVKLGEVEKQVEAAKEATQALIEPADAAPEAMKAACEKAGTSQQQALRAVEELRKRLEGKGAAFAATGGADDAGGAAEKCAALQAELDQQRALLRDQEHRFVAGRLQKEASDMVAGLTEKMAATTSAAACLVDEDFSAGVWLDQITQVFKAKMKQESKDAAAVFASIGAEGDALSSAKFASSVAALPELLEDGHPIFSEEELNAVFKKMAGEAEQCSKQQFCDQFIDRYVCVGNVSMTNQFEIRGGKVVSKLLPNDVLEAMEQPTKDEKTKIMRIKAKAEKDGKEGYVTIAGNQGTPYLEAYSPFAAREKKVAGVIQEMQDATRNCKVYLEKKANELTSVQTGPLAECRMELLNLLPTVDEFFDAMNELRNRVIEAKSRHAAVLEDEKRRRVESKEKRVAKCIIDEALGAETHLQELVDKILPEAEALEKSMSMGEDAQDEALGKMPACEKDLQAATKKAATVQVRLSELTVTVRAAARGPLLDARNVLAKTKVKVSSFETKLQGVVMQLKAASSAATADAHKAVTAALRDHVQREGLSAEALYAELSKDGSPLIPAVALRAFLDKMPEPKPKARHLGLGLERYKAGMPKLTFFDIAQEYVKVVKDITVTDGPDLKEGKTLRKMQLEEIAQVLERKKGEDAGNLERVRCIALTDLTEGWITVQGSQGTAFLEPCPKPYYCFEEDVMLAAGPTPDAAPAEGARRIKAGEVLELREGPRVEEPRTLMRVECKSDGKKGWITLKAGDGPECTEKVKVFCCMRTIAITQDFAISGKALRKLEVGEVVDLLEDPKDDEKKKMSRGKIKTRRDGKEGWVTIKGNQGTAFLEESQRHHAVQRAVPLEREKASGGAAVRMLEVGEVVELLGEPFPETEDRA</sequence>
<reference evidence="3" key="1">
    <citation type="submission" date="2023-10" db="EMBL/GenBank/DDBJ databases">
        <authorList>
            <person name="Chen Y."/>
            <person name="Shah S."/>
            <person name="Dougan E. K."/>
            <person name="Thang M."/>
            <person name="Chan C."/>
        </authorList>
    </citation>
    <scope>NUCLEOTIDE SEQUENCE [LARGE SCALE GENOMIC DNA]</scope>
</reference>
<protein>
    <submittedName>
        <fullName evidence="3">Uncharacterized protein</fullName>
    </submittedName>
</protein>
<evidence type="ECO:0000256" key="2">
    <source>
        <dbReference type="SAM" id="MobiDB-lite"/>
    </source>
</evidence>
<feature type="compositionally biased region" description="Basic and acidic residues" evidence="2">
    <location>
        <begin position="394"/>
        <end position="420"/>
    </location>
</feature>
<keyword evidence="1" id="KW-0175">Coiled coil</keyword>
<name>A0ABN9X640_9DINO</name>
<evidence type="ECO:0000313" key="3">
    <source>
        <dbReference type="EMBL" id="CAK0893268.1"/>
    </source>
</evidence>
<accession>A0ABN9X640</accession>
<feature type="coiled-coil region" evidence="1">
    <location>
        <begin position="204"/>
        <end position="278"/>
    </location>
</feature>
<feature type="coiled-coil region" evidence="1">
    <location>
        <begin position="970"/>
        <end position="997"/>
    </location>
</feature>
<gene>
    <name evidence="3" type="ORF">PCOR1329_LOCUS72656</name>
</gene>
<evidence type="ECO:0000313" key="4">
    <source>
        <dbReference type="Proteomes" id="UP001189429"/>
    </source>
</evidence>
<dbReference type="Proteomes" id="UP001189429">
    <property type="component" value="Unassembled WGS sequence"/>
</dbReference>
<feature type="region of interest" description="Disordered" evidence="2">
    <location>
        <begin position="389"/>
        <end position="422"/>
    </location>
</feature>
<dbReference type="EMBL" id="CAUYUJ010019726">
    <property type="protein sequence ID" value="CAK0893268.1"/>
    <property type="molecule type" value="Genomic_DNA"/>
</dbReference>
<evidence type="ECO:0000256" key="1">
    <source>
        <dbReference type="SAM" id="Coils"/>
    </source>
</evidence>
<comment type="caution">
    <text evidence="3">The sequence shown here is derived from an EMBL/GenBank/DDBJ whole genome shotgun (WGS) entry which is preliminary data.</text>
</comment>